<protein>
    <recommendedName>
        <fullName evidence="4">Syntaxin-18</fullName>
    </recommendedName>
</protein>
<dbReference type="AlphaFoldDB" id="A0AAN8Q8G8"/>
<keyword evidence="11" id="KW-0175">Coiled coil</keyword>
<evidence type="ECO:0000256" key="14">
    <source>
        <dbReference type="SAM" id="MobiDB-lite"/>
    </source>
</evidence>
<reference evidence="17 18" key="1">
    <citation type="submission" date="2024-01" db="EMBL/GenBank/DDBJ databases">
        <title>The genome of the rayed Mediterranean limpet Patella caerulea (Linnaeus, 1758).</title>
        <authorList>
            <person name="Anh-Thu Weber A."/>
            <person name="Halstead-Nussloch G."/>
        </authorList>
    </citation>
    <scope>NUCLEOTIDE SEQUENCE [LARGE SCALE GENOMIC DNA]</scope>
    <source>
        <strain evidence="17">AATW-2023a</strain>
        <tissue evidence="17">Whole specimen</tissue>
    </source>
</reference>
<name>A0AAN8Q8G8_PATCE</name>
<dbReference type="SUPFAM" id="SSF58038">
    <property type="entry name" value="SNARE fusion complex"/>
    <property type="match status" value="1"/>
</dbReference>
<gene>
    <name evidence="17" type="ORF">SNE40_007594</name>
</gene>
<dbReference type="Proteomes" id="UP001347796">
    <property type="component" value="Unassembled WGS sequence"/>
</dbReference>
<organism evidence="17 18">
    <name type="scientific">Patella caerulea</name>
    <name type="common">Rayed Mediterranean limpet</name>
    <dbReference type="NCBI Taxonomy" id="87958"/>
    <lineage>
        <taxon>Eukaryota</taxon>
        <taxon>Metazoa</taxon>
        <taxon>Spiralia</taxon>
        <taxon>Lophotrochozoa</taxon>
        <taxon>Mollusca</taxon>
        <taxon>Gastropoda</taxon>
        <taxon>Patellogastropoda</taxon>
        <taxon>Patelloidea</taxon>
        <taxon>Patellidae</taxon>
        <taxon>Patella</taxon>
    </lineage>
</organism>
<feature type="compositionally biased region" description="Polar residues" evidence="14">
    <location>
        <begin position="169"/>
        <end position="179"/>
    </location>
</feature>
<evidence type="ECO:0000256" key="10">
    <source>
        <dbReference type="ARBA" id="ARBA00022989"/>
    </source>
</evidence>
<keyword evidence="18" id="KW-1185">Reference proteome</keyword>
<dbReference type="InterPro" id="IPR019529">
    <property type="entry name" value="Syntaxin-18_N"/>
</dbReference>
<evidence type="ECO:0000256" key="8">
    <source>
        <dbReference type="ARBA" id="ARBA00022892"/>
    </source>
</evidence>
<dbReference type="EMBL" id="JAZGQO010000006">
    <property type="protein sequence ID" value="KAK6185340.1"/>
    <property type="molecule type" value="Genomic_DNA"/>
</dbReference>
<dbReference type="GO" id="GO:0005789">
    <property type="term" value="C:endoplasmic reticulum membrane"/>
    <property type="evidence" value="ECO:0007669"/>
    <property type="project" value="UniProtKB-SubCell"/>
</dbReference>
<comment type="similarity">
    <text evidence="3">Belongs to the syntaxin family.</text>
</comment>
<keyword evidence="12 15" id="KW-0472">Membrane</keyword>
<feature type="region of interest" description="Disordered" evidence="14">
    <location>
        <begin position="19"/>
        <end position="38"/>
    </location>
</feature>
<comment type="function">
    <text evidence="1">Syntaxin that may be involved in targeting and fusion of Golgi-derived retrograde transport vesicles with the ER.</text>
</comment>
<evidence type="ECO:0000256" key="12">
    <source>
        <dbReference type="ARBA" id="ARBA00023136"/>
    </source>
</evidence>
<keyword evidence="7" id="KW-0256">Endoplasmic reticulum</keyword>
<evidence type="ECO:0000256" key="15">
    <source>
        <dbReference type="SAM" id="Phobius"/>
    </source>
</evidence>
<dbReference type="GO" id="GO:0006890">
    <property type="term" value="P:retrograde vesicle-mediated transport, Golgi to endoplasmic reticulum"/>
    <property type="evidence" value="ECO:0007669"/>
    <property type="project" value="TreeGrafter"/>
</dbReference>
<sequence length="332" mass="37554">MAVDVTNLFKATVKSVKSRNKLSGENGSGDKSSILGHTRKKGDFETKAKDVVSNITQLRDFLLTHRKEYVNTGSHLSTEASKMSDAERDQIDNDAQSIIRKCQESIGILRLDSSQQPVHPQVKEHRQIVIFLMGEYLKAICKIYSEQKAVRVKRAVDRKNISRLKPETKNSPIKNTDLSSLLKKTKDDGTVEENLSSNAKTPNLSKKVPPPPENQPTFSPDDDISPEEAQMFEEENKALYDEMNSMAHEVRQIEGKVIEIAKLQEIFAEKVLEQEKDIDHIASTAVGTTENIIDANEEIREAIQKKAEFRVYILFFLVMCALSLLFLDWYNG</sequence>
<dbReference type="Pfam" id="PF10496">
    <property type="entry name" value="Syntaxin-18_N"/>
    <property type="match status" value="1"/>
</dbReference>
<evidence type="ECO:0000256" key="1">
    <source>
        <dbReference type="ARBA" id="ARBA00003746"/>
    </source>
</evidence>
<feature type="compositionally biased region" description="Polar residues" evidence="14">
    <location>
        <begin position="21"/>
        <end position="31"/>
    </location>
</feature>
<evidence type="ECO:0000256" key="9">
    <source>
        <dbReference type="ARBA" id="ARBA00022927"/>
    </source>
</evidence>
<evidence type="ECO:0000256" key="3">
    <source>
        <dbReference type="ARBA" id="ARBA00009063"/>
    </source>
</evidence>
<feature type="compositionally biased region" description="Polar residues" evidence="14">
    <location>
        <begin position="193"/>
        <end position="204"/>
    </location>
</feature>
<feature type="domain" description="SNARE-complex protein Syntaxin-18 N-terminal" evidence="16">
    <location>
        <begin position="4"/>
        <end position="91"/>
    </location>
</feature>
<dbReference type="GO" id="GO:0015031">
    <property type="term" value="P:protein transport"/>
    <property type="evidence" value="ECO:0007669"/>
    <property type="project" value="UniProtKB-KW"/>
</dbReference>
<proteinExistence type="inferred from homology"/>
<evidence type="ECO:0000256" key="2">
    <source>
        <dbReference type="ARBA" id="ARBA00004389"/>
    </source>
</evidence>
<comment type="caution">
    <text evidence="17">The sequence shown here is derived from an EMBL/GenBank/DDBJ whole genome shotgun (WGS) entry which is preliminary data.</text>
</comment>
<keyword evidence="6 15" id="KW-0812">Transmembrane</keyword>
<evidence type="ECO:0000313" key="18">
    <source>
        <dbReference type="Proteomes" id="UP001347796"/>
    </source>
</evidence>
<evidence type="ECO:0000256" key="6">
    <source>
        <dbReference type="ARBA" id="ARBA00022692"/>
    </source>
</evidence>
<keyword evidence="9" id="KW-0653">Protein transport</keyword>
<evidence type="ECO:0000256" key="4">
    <source>
        <dbReference type="ARBA" id="ARBA00019409"/>
    </source>
</evidence>
<dbReference type="GO" id="GO:0031201">
    <property type="term" value="C:SNARE complex"/>
    <property type="evidence" value="ECO:0007669"/>
    <property type="project" value="TreeGrafter"/>
</dbReference>
<feature type="region of interest" description="Disordered" evidence="14">
    <location>
        <begin position="163"/>
        <end position="223"/>
    </location>
</feature>
<keyword evidence="5" id="KW-0813">Transport</keyword>
<comment type="subcellular location">
    <subcellularLocation>
        <location evidence="13">Endomembrane system</location>
        <topology evidence="13">Single-pass type IV membrane protein</topology>
    </subcellularLocation>
    <subcellularLocation>
        <location evidence="2">Endoplasmic reticulum membrane</location>
        <topology evidence="2">Single-pass membrane protein</topology>
    </subcellularLocation>
</comment>
<evidence type="ECO:0000256" key="11">
    <source>
        <dbReference type="ARBA" id="ARBA00023054"/>
    </source>
</evidence>
<evidence type="ECO:0000256" key="13">
    <source>
        <dbReference type="ARBA" id="ARBA00046280"/>
    </source>
</evidence>
<feature type="transmembrane region" description="Helical" evidence="15">
    <location>
        <begin position="309"/>
        <end position="330"/>
    </location>
</feature>
<dbReference type="FunFam" id="1.20.5.110:FF:000015">
    <property type="entry name" value="Syntaxin-18, putative"/>
    <property type="match status" value="1"/>
</dbReference>
<evidence type="ECO:0000313" key="17">
    <source>
        <dbReference type="EMBL" id="KAK6185340.1"/>
    </source>
</evidence>
<dbReference type="PANTHER" id="PTHR15959:SF0">
    <property type="entry name" value="SYNTAXIN-18"/>
    <property type="match status" value="1"/>
</dbReference>
<accession>A0AAN8Q8G8</accession>
<evidence type="ECO:0000259" key="16">
    <source>
        <dbReference type="Pfam" id="PF10496"/>
    </source>
</evidence>
<dbReference type="Gene3D" id="1.20.5.110">
    <property type="match status" value="1"/>
</dbReference>
<dbReference type="CDD" id="cd15850">
    <property type="entry name" value="SNARE_syntaxin18"/>
    <property type="match status" value="1"/>
</dbReference>
<keyword evidence="10 15" id="KW-1133">Transmembrane helix</keyword>
<keyword evidence="8" id="KW-0931">ER-Golgi transport</keyword>
<dbReference type="PANTHER" id="PTHR15959">
    <property type="entry name" value="SYNTAXIN-18"/>
    <property type="match status" value="1"/>
</dbReference>
<evidence type="ECO:0000256" key="5">
    <source>
        <dbReference type="ARBA" id="ARBA00022448"/>
    </source>
</evidence>
<evidence type="ECO:0000256" key="7">
    <source>
        <dbReference type="ARBA" id="ARBA00022824"/>
    </source>
</evidence>